<dbReference type="PANTHER" id="PTHR47852:SF2">
    <property type="entry name" value="WW DOMAIN-CONTAINING PROTEIN"/>
    <property type="match status" value="1"/>
</dbReference>
<feature type="compositionally biased region" description="Low complexity" evidence="1">
    <location>
        <begin position="468"/>
        <end position="485"/>
    </location>
</feature>
<protein>
    <recommendedName>
        <fullName evidence="2">WW domain-containing protein</fullName>
    </recommendedName>
</protein>
<feature type="region of interest" description="Disordered" evidence="1">
    <location>
        <begin position="100"/>
        <end position="211"/>
    </location>
</feature>
<name>A0A0G4GU09_9ALVE</name>
<dbReference type="PROSITE" id="PS50020">
    <property type="entry name" value="WW_DOMAIN_2"/>
    <property type="match status" value="1"/>
</dbReference>
<accession>A0A0G4GU09</accession>
<reference evidence="3" key="1">
    <citation type="submission" date="2014-11" db="EMBL/GenBank/DDBJ databases">
        <authorList>
            <person name="Otto D Thomas"/>
            <person name="Naeem Raeece"/>
        </authorList>
    </citation>
    <scope>NUCLEOTIDE SEQUENCE</scope>
</reference>
<organism evidence="3">
    <name type="scientific">Chromera velia CCMP2878</name>
    <dbReference type="NCBI Taxonomy" id="1169474"/>
    <lineage>
        <taxon>Eukaryota</taxon>
        <taxon>Sar</taxon>
        <taxon>Alveolata</taxon>
        <taxon>Colpodellida</taxon>
        <taxon>Chromeraceae</taxon>
        <taxon>Chromera</taxon>
    </lineage>
</organism>
<dbReference type="Gene3D" id="2.20.70.10">
    <property type="match status" value="1"/>
</dbReference>
<proteinExistence type="predicted"/>
<feature type="region of interest" description="Disordered" evidence="1">
    <location>
        <begin position="250"/>
        <end position="270"/>
    </location>
</feature>
<evidence type="ECO:0000259" key="2">
    <source>
        <dbReference type="PROSITE" id="PS50020"/>
    </source>
</evidence>
<dbReference type="CDD" id="cd00201">
    <property type="entry name" value="WW"/>
    <property type="match status" value="1"/>
</dbReference>
<dbReference type="VEuPathDB" id="CryptoDB:Cvel_23337"/>
<feature type="compositionally biased region" description="Basic and acidic residues" evidence="1">
    <location>
        <begin position="103"/>
        <end position="118"/>
    </location>
</feature>
<sequence>MTTSAKEKAERELMPPPDFIPDLKLKPMKRPKVDASSNSAGEGTSEGSGDPLASFFSDIDQLDSETGGQTAAVPESNWKQVLHPESGRFYFWNVATGEVSWVKPDEEDKEKKAPEGDGRKRKAPQQEGSREQEKDRKKGPSPPAATRGRPSASSSSSSSDSKGGPVSSSQTRPPARILDLAPSRQRDKPKEQTNPSSRHSASSSSSSLSVDGKIGLLVSSVEELLLACRTDSMLERASWERRERGERVLETMCEDRPDRDNPEDVSVNGVAEGPLGVIDLSEDDDGVTTEEAVLGSSLGLEEGEVVEGGGGRVQNYGEERGSPNGIEEDPERAKEDFRRALDVPVDTEEDRMAAEEIFTRCEGLLSGLCVLVMQIQEFEPLAYRSVEAATQHVLASLATRRVDFSAGELRARYLTEKLNEVEDYLKGLSESPEVEAIRASLEARARSSEVQDGAARTAGSAGFGGGHAAASSSAGVRSSPSSAGGIPQRTRTTVEQGGGVISRPAVISRPPALRPGRSPPGPPPG</sequence>
<feature type="compositionally biased region" description="Low complexity" evidence="1">
    <location>
        <begin position="144"/>
        <end position="169"/>
    </location>
</feature>
<feature type="region of interest" description="Disordered" evidence="1">
    <location>
        <begin position="307"/>
        <end position="333"/>
    </location>
</feature>
<evidence type="ECO:0000313" key="3">
    <source>
        <dbReference type="EMBL" id="CEM34110.1"/>
    </source>
</evidence>
<dbReference type="SUPFAM" id="SSF51045">
    <property type="entry name" value="WW domain"/>
    <property type="match status" value="1"/>
</dbReference>
<feature type="compositionally biased region" description="Basic and acidic residues" evidence="1">
    <location>
        <begin position="250"/>
        <end position="262"/>
    </location>
</feature>
<dbReference type="InterPro" id="IPR001202">
    <property type="entry name" value="WW_dom"/>
</dbReference>
<dbReference type="InterPro" id="IPR036020">
    <property type="entry name" value="WW_dom_sf"/>
</dbReference>
<feature type="region of interest" description="Disordered" evidence="1">
    <location>
        <begin position="445"/>
        <end position="525"/>
    </location>
</feature>
<evidence type="ECO:0000256" key="1">
    <source>
        <dbReference type="SAM" id="MobiDB-lite"/>
    </source>
</evidence>
<dbReference type="PANTHER" id="PTHR47852">
    <property type="entry name" value="OS06G0298400 PROTEIN"/>
    <property type="match status" value="1"/>
</dbReference>
<feature type="region of interest" description="Disordered" evidence="1">
    <location>
        <begin position="1"/>
        <end position="79"/>
    </location>
</feature>
<gene>
    <name evidence="3" type="ORF">Cvel_23337</name>
</gene>
<feature type="compositionally biased region" description="Polar residues" evidence="1">
    <location>
        <begin position="35"/>
        <end position="47"/>
    </location>
</feature>
<dbReference type="AlphaFoldDB" id="A0A0G4GU09"/>
<dbReference type="Pfam" id="PF00397">
    <property type="entry name" value="WW"/>
    <property type="match status" value="1"/>
</dbReference>
<feature type="domain" description="WW" evidence="2">
    <location>
        <begin position="75"/>
        <end position="106"/>
    </location>
</feature>
<feature type="compositionally biased region" description="Basic and acidic residues" evidence="1">
    <location>
        <begin position="128"/>
        <end position="138"/>
    </location>
</feature>
<feature type="compositionally biased region" description="Low complexity" evidence="1">
    <location>
        <begin position="196"/>
        <end position="209"/>
    </location>
</feature>
<dbReference type="SMART" id="SM00456">
    <property type="entry name" value="WW"/>
    <property type="match status" value="1"/>
</dbReference>
<feature type="compositionally biased region" description="Basic and acidic residues" evidence="1">
    <location>
        <begin position="1"/>
        <end position="13"/>
    </location>
</feature>
<dbReference type="EMBL" id="CDMZ01001538">
    <property type="protein sequence ID" value="CEM34110.1"/>
    <property type="molecule type" value="Genomic_DNA"/>
</dbReference>